<keyword evidence="4" id="KW-0812">Transmembrane</keyword>
<dbReference type="InterPro" id="IPR015338">
    <property type="entry name" value="GT64_dom"/>
</dbReference>
<dbReference type="PANTHER" id="PTHR48261:SF4">
    <property type="entry name" value="EXOSTOSIN LIKE GLYCOSYLTRANSFERASE 3"/>
    <property type="match status" value="1"/>
</dbReference>
<feature type="non-terminal residue" evidence="11">
    <location>
        <position position="1"/>
    </location>
</feature>
<dbReference type="PANTHER" id="PTHR48261">
    <property type="entry name" value="ACETYLGLUCOSAMINYLTRANSFERASE"/>
    <property type="match status" value="1"/>
</dbReference>
<sequence>DTASYPWGESLDPLVRQAFATSVKSSIYVTDNPSIACLYVVLVGELQESPSSPLPAPSALEKQLKALPYWRSDGHNHLLVHLSRKSMTQNFLYNVSTGRAAVAQSTFLEQQYREGFDLVVSPLVHALSEPNFLEVPPQVPVKRKYLFTFQGERVESLRSSLQEGPPQSFEEEMEGDPPADYDDRIIGTLKAVQDSRLDRVLVEFTCKSPQPSLPTEWALEERLEVLKASTFALVISPGDGQLMASAGNGMRLFEALEVGAIPVVLGDHAKLPYHQLVHWSEAAIMVPKPRITELHFLLRSLSDNDLLAMRRQGRFLWETYFSTSENVLGTILASVRTRIQVPPAPIHEEPAQEIPHKAGKMAGTDANMGDNGDLDLGPVETEPPYASPRFLRNFTYTASDTYQTWNRAPGPFHLFPHTPLDPVLPRRPSSWFGHGLPPIGSGTGGSGKEFQAALGGNVPREQFTVVMLTYEREEVLMNSLERLNGLPYLNKVVVVWNSPKPPSDDLLWPDIGLPIVVVRTEKNSLNNRFLPWDVVETEAILSIDDDAHLRHDEIMFGFRSVGGGGAKAKVLWKKKVPYVLCLIDL</sequence>
<keyword evidence="5" id="KW-0256">Endoplasmic reticulum</keyword>
<evidence type="ECO:0008006" key="13">
    <source>
        <dbReference type="Google" id="ProtNLM"/>
    </source>
</evidence>
<protein>
    <recommendedName>
        <fullName evidence="13">Exostosin-like glycosyltransferase 3</fullName>
    </recommendedName>
</protein>
<dbReference type="EMBL" id="FR929720">
    <property type="protein sequence ID" value="CDQ97255.1"/>
    <property type="molecule type" value="Genomic_DNA"/>
</dbReference>
<dbReference type="Gene3D" id="3.90.550.10">
    <property type="entry name" value="Spore Coat Polysaccharide Biosynthesis Protein SpsA, Chain A"/>
    <property type="match status" value="1"/>
</dbReference>
<accession>A0A060Z7M3</accession>
<reference evidence="11" key="2">
    <citation type="submission" date="2014-03" db="EMBL/GenBank/DDBJ databases">
        <authorList>
            <person name="Genoscope - CEA"/>
        </authorList>
    </citation>
    <scope>NUCLEOTIDE SEQUENCE</scope>
</reference>
<dbReference type="PaxDb" id="8022-A0A060Z7M3"/>
<evidence type="ECO:0000313" key="12">
    <source>
        <dbReference type="Proteomes" id="UP000193380"/>
    </source>
</evidence>
<evidence type="ECO:0000256" key="2">
    <source>
        <dbReference type="ARBA" id="ARBA00010271"/>
    </source>
</evidence>
<dbReference type="GO" id="GO:0005789">
    <property type="term" value="C:endoplasmic reticulum membrane"/>
    <property type="evidence" value="ECO:0007669"/>
    <property type="project" value="UniProtKB-SubCell"/>
</dbReference>
<dbReference type="InterPro" id="IPR040911">
    <property type="entry name" value="Exostosin_GT47"/>
</dbReference>
<evidence type="ECO:0000256" key="8">
    <source>
        <dbReference type="ARBA" id="ARBA00023157"/>
    </source>
</evidence>
<dbReference type="InterPro" id="IPR004263">
    <property type="entry name" value="Exostosin"/>
</dbReference>
<dbReference type="STRING" id="8022.A0A060Z7M3"/>
<evidence type="ECO:0000256" key="5">
    <source>
        <dbReference type="ARBA" id="ARBA00022824"/>
    </source>
</evidence>
<organism evidence="11 12">
    <name type="scientific">Oncorhynchus mykiss</name>
    <name type="common">Rainbow trout</name>
    <name type="synonym">Salmo gairdneri</name>
    <dbReference type="NCBI Taxonomy" id="8022"/>
    <lineage>
        <taxon>Eukaryota</taxon>
        <taxon>Metazoa</taxon>
        <taxon>Chordata</taxon>
        <taxon>Craniata</taxon>
        <taxon>Vertebrata</taxon>
        <taxon>Euteleostomi</taxon>
        <taxon>Actinopterygii</taxon>
        <taxon>Neopterygii</taxon>
        <taxon>Teleostei</taxon>
        <taxon>Protacanthopterygii</taxon>
        <taxon>Salmoniformes</taxon>
        <taxon>Salmonidae</taxon>
        <taxon>Salmoninae</taxon>
        <taxon>Oncorhynchus</taxon>
    </lineage>
</organism>
<evidence type="ECO:0000256" key="4">
    <source>
        <dbReference type="ARBA" id="ARBA00022692"/>
    </source>
</evidence>
<evidence type="ECO:0000259" key="9">
    <source>
        <dbReference type="Pfam" id="PF03016"/>
    </source>
</evidence>
<comment type="subcellular location">
    <subcellularLocation>
        <location evidence="1">Endoplasmic reticulum membrane</location>
        <topology evidence="1">Single-pass type II membrane protein</topology>
    </subcellularLocation>
</comment>
<dbReference type="InterPro" id="IPR029044">
    <property type="entry name" value="Nucleotide-diphossugar_trans"/>
</dbReference>
<dbReference type="Pfam" id="PF09258">
    <property type="entry name" value="Glyco_transf_64"/>
    <property type="match status" value="1"/>
</dbReference>
<dbReference type="SUPFAM" id="SSF53448">
    <property type="entry name" value="Nucleotide-diphospho-sugar transferases"/>
    <property type="match status" value="1"/>
</dbReference>
<feature type="domain" description="Exostosin GT47" evidence="9">
    <location>
        <begin position="19"/>
        <end position="301"/>
    </location>
</feature>
<dbReference type="GO" id="GO:0015012">
    <property type="term" value="P:heparan sulfate proteoglycan biosynthetic process"/>
    <property type="evidence" value="ECO:0007669"/>
    <property type="project" value="UniProtKB-ARBA"/>
</dbReference>
<evidence type="ECO:0000256" key="1">
    <source>
        <dbReference type="ARBA" id="ARBA00004648"/>
    </source>
</evidence>
<keyword evidence="6" id="KW-1133">Transmembrane helix</keyword>
<proteinExistence type="inferred from homology"/>
<evidence type="ECO:0000256" key="7">
    <source>
        <dbReference type="ARBA" id="ARBA00023136"/>
    </source>
</evidence>
<evidence type="ECO:0000259" key="10">
    <source>
        <dbReference type="Pfam" id="PF09258"/>
    </source>
</evidence>
<name>A0A060Z7M3_ONCMY</name>
<evidence type="ECO:0000313" key="11">
    <source>
        <dbReference type="EMBL" id="CDQ97255.1"/>
    </source>
</evidence>
<dbReference type="Pfam" id="PF03016">
    <property type="entry name" value="Exostosin_GT47"/>
    <property type="match status" value="1"/>
</dbReference>
<evidence type="ECO:0000256" key="3">
    <source>
        <dbReference type="ARBA" id="ARBA00022679"/>
    </source>
</evidence>
<gene>
    <name evidence="11" type="ORF">GSONMT00020440001</name>
</gene>
<comment type="similarity">
    <text evidence="2">Belongs to the glycosyltransferase 47 family.</text>
</comment>
<keyword evidence="8" id="KW-1015">Disulfide bond</keyword>
<feature type="domain" description="Glycosyl transferase 64" evidence="10">
    <location>
        <begin position="463"/>
        <end position="559"/>
    </location>
</feature>
<dbReference type="GO" id="GO:0016757">
    <property type="term" value="F:glycosyltransferase activity"/>
    <property type="evidence" value="ECO:0007669"/>
    <property type="project" value="InterPro"/>
</dbReference>
<evidence type="ECO:0000256" key="6">
    <source>
        <dbReference type="ARBA" id="ARBA00022989"/>
    </source>
</evidence>
<dbReference type="AlphaFoldDB" id="A0A060Z7M3"/>
<dbReference type="Proteomes" id="UP000193380">
    <property type="component" value="Unassembled WGS sequence"/>
</dbReference>
<keyword evidence="3" id="KW-0808">Transferase</keyword>
<reference evidence="11" key="1">
    <citation type="journal article" date="2014" name="Nat. Commun.">
        <title>The rainbow trout genome provides novel insights into evolution after whole-genome duplication in vertebrates.</title>
        <authorList>
            <person name="Berthelot C."/>
            <person name="Brunet F."/>
            <person name="Chalopin D."/>
            <person name="Juanchich A."/>
            <person name="Bernard M."/>
            <person name="Noel B."/>
            <person name="Bento P."/>
            <person name="Da Silva C."/>
            <person name="Labadie K."/>
            <person name="Alberti A."/>
            <person name="Aury J.M."/>
            <person name="Louis A."/>
            <person name="Dehais P."/>
            <person name="Bardou P."/>
            <person name="Montfort J."/>
            <person name="Klopp C."/>
            <person name="Cabau C."/>
            <person name="Gaspin C."/>
            <person name="Thorgaard G.H."/>
            <person name="Boussaha M."/>
            <person name="Quillet E."/>
            <person name="Guyomard R."/>
            <person name="Galiana D."/>
            <person name="Bobe J."/>
            <person name="Volff J.N."/>
            <person name="Genet C."/>
            <person name="Wincker P."/>
            <person name="Jaillon O."/>
            <person name="Roest Crollius H."/>
            <person name="Guiguen Y."/>
        </authorList>
    </citation>
    <scope>NUCLEOTIDE SEQUENCE [LARGE SCALE GENOMIC DNA]</scope>
</reference>
<keyword evidence="7" id="KW-0472">Membrane</keyword>